<keyword evidence="3 7" id="KW-0375">Hydrogen ion transport</keyword>
<dbReference type="SUPFAM" id="SSF47928">
    <property type="entry name" value="N-terminal domain of the delta subunit of the F1F0-ATP synthase"/>
    <property type="match status" value="1"/>
</dbReference>
<keyword evidence="7" id="KW-1003">Cell membrane</keyword>
<dbReference type="Gene3D" id="1.10.520.20">
    <property type="entry name" value="N-terminal domain of the delta subunit of the F1F0-ATP synthase"/>
    <property type="match status" value="1"/>
</dbReference>
<organism evidence="8 9">
    <name type="scientific">Caldicellulosiruptor changbaiensis</name>
    <dbReference type="NCBI Taxonomy" id="1222016"/>
    <lineage>
        <taxon>Bacteria</taxon>
        <taxon>Bacillati</taxon>
        <taxon>Bacillota</taxon>
        <taxon>Bacillota incertae sedis</taxon>
        <taxon>Caldicellulosiruptorales</taxon>
        <taxon>Caldicellulosiruptoraceae</taxon>
        <taxon>Caldicellulosiruptor</taxon>
    </lineage>
</organism>
<dbReference type="InterPro" id="IPR000711">
    <property type="entry name" value="ATPase_OSCP/dsu"/>
</dbReference>
<protein>
    <recommendedName>
        <fullName evidence="7">ATP synthase subunit delta</fullName>
    </recommendedName>
    <alternativeName>
        <fullName evidence="7">ATP synthase F(1) sector subunit delta</fullName>
    </alternativeName>
    <alternativeName>
        <fullName evidence="7">F-type ATPase subunit delta</fullName>
        <shortName evidence="7">F-ATPase subunit delta</shortName>
    </alternativeName>
</protein>
<gene>
    <name evidence="7 8" type="primary">atpH</name>
    <name evidence="8" type="ORF">ELD05_06285</name>
</gene>
<dbReference type="Proteomes" id="UP000282930">
    <property type="component" value="Chromosome"/>
</dbReference>
<comment type="subcellular location">
    <subcellularLocation>
        <location evidence="7">Cell membrane</location>
        <topology evidence="7">Peripheral membrane protein</topology>
    </subcellularLocation>
    <subcellularLocation>
        <location evidence="1">Membrane</location>
    </subcellularLocation>
</comment>
<accession>A0A3T0D5T3</accession>
<evidence type="ECO:0000256" key="1">
    <source>
        <dbReference type="ARBA" id="ARBA00004370"/>
    </source>
</evidence>
<keyword evidence="5 7" id="KW-0472">Membrane</keyword>
<dbReference type="NCBIfam" id="TIGR01145">
    <property type="entry name" value="ATP_synt_delta"/>
    <property type="match status" value="1"/>
</dbReference>
<dbReference type="HAMAP" id="MF_01416">
    <property type="entry name" value="ATP_synth_delta_bact"/>
    <property type="match status" value="1"/>
</dbReference>
<dbReference type="RefSeq" id="WP_127351765.1">
    <property type="nucleotide sequence ID" value="NZ_CP034791.1"/>
</dbReference>
<evidence type="ECO:0000256" key="3">
    <source>
        <dbReference type="ARBA" id="ARBA00022781"/>
    </source>
</evidence>
<keyword evidence="6 7" id="KW-0066">ATP synthesis</keyword>
<dbReference type="KEGG" id="ccha:ELD05_06285"/>
<evidence type="ECO:0000256" key="2">
    <source>
        <dbReference type="ARBA" id="ARBA00022448"/>
    </source>
</evidence>
<comment type="function">
    <text evidence="7">This protein is part of the stalk that links CF(0) to CF(1). It either transmits conformational changes from CF(0) to CF(1) or is implicated in proton conduction.</text>
</comment>
<dbReference type="GO" id="GO:0005886">
    <property type="term" value="C:plasma membrane"/>
    <property type="evidence" value="ECO:0007669"/>
    <property type="project" value="UniProtKB-SubCell"/>
</dbReference>
<dbReference type="AlphaFoldDB" id="A0A3T0D5T3"/>
<evidence type="ECO:0000256" key="4">
    <source>
        <dbReference type="ARBA" id="ARBA00023065"/>
    </source>
</evidence>
<dbReference type="PANTHER" id="PTHR11910">
    <property type="entry name" value="ATP SYNTHASE DELTA CHAIN"/>
    <property type="match status" value="1"/>
</dbReference>
<name>A0A3T0D5T3_9FIRM</name>
<comment type="similarity">
    <text evidence="7">Belongs to the ATPase delta chain family.</text>
</comment>
<keyword evidence="8" id="KW-0378">Hydrolase</keyword>
<keyword evidence="9" id="KW-1185">Reference proteome</keyword>
<keyword evidence="4 7" id="KW-0406">Ion transport</keyword>
<comment type="function">
    <text evidence="7">F(1)F(0) ATP synthase produces ATP from ADP in the presence of a proton or sodium gradient. F-type ATPases consist of two structural domains, F(1) containing the extramembraneous catalytic core and F(0) containing the membrane proton channel, linked together by a central stalk and a peripheral stalk. During catalysis, ATP synthesis in the catalytic domain of F(1) is coupled via a rotary mechanism of the central stalk subunits to proton translocation.</text>
</comment>
<evidence type="ECO:0000256" key="5">
    <source>
        <dbReference type="ARBA" id="ARBA00023136"/>
    </source>
</evidence>
<evidence type="ECO:0000256" key="7">
    <source>
        <dbReference type="HAMAP-Rule" id="MF_01416"/>
    </source>
</evidence>
<proteinExistence type="inferred from homology"/>
<dbReference type="GO" id="GO:0016787">
    <property type="term" value="F:hydrolase activity"/>
    <property type="evidence" value="ECO:0007669"/>
    <property type="project" value="UniProtKB-KW"/>
</dbReference>
<dbReference type="GO" id="GO:0046933">
    <property type="term" value="F:proton-transporting ATP synthase activity, rotational mechanism"/>
    <property type="evidence" value="ECO:0007669"/>
    <property type="project" value="UniProtKB-UniRule"/>
</dbReference>
<dbReference type="EMBL" id="CP034791">
    <property type="protein sequence ID" value="AZT90282.1"/>
    <property type="molecule type" value="Genomic_DNA"/>
</dbReference>
<evidence type="ECO:0000313" key="8">
    <source>
        <dbReference type="EMBL" id="AZT90282.1"/>
    </source>
</evidence>
<dbReference type="GO" id="GO:0045259">
    <property type="term" value="C:proton-transporting ATP synthase complex"/>
    <property type="evidence" value="ECO:0007669"/>
    <property type="project" value="UniProtKB-KW"/>
</dbReference>
<dbReference type="Pfam" id="PF00213">
    <property type="entry name" value="OSCP"/>
    <property type="match status" value="1"/>
</dbReference>
<sequence>MLPAKRYAEGLIKLAQEEGKLEKFFVDLFKIYDLFKTNREFVDLLFDLEMKVSDKKEKIKQFLDESIDRYIVNLIYLLIDKRREILLPYIPFYYKEMYDKAIGNVDVEVIVAEEVDEDVLRKISNWLLKRYDVKNPRFKVKVDRSIIGGIKLLFNNIEVDATIKGALDSIKKELIQNAI</sequence>
<keyword evidence="7" id="KW-0139">CF(1)</keyword>
<evidence type="ECO:0000313" key="9">
    <source>
        <dbReference type="Proteomes" id="UP000282930"/>
    </source>
</evidence>
<dbReference type="PRINTS" id="PR00125">
    <property type="entry name" value="ATPASEDELTA"/>
</dbReference>
<evidence type="ECO:0000256" key="6">
    <source>
        <dbReference type="ARBA" id="ARBA00023310"/>
    </source>
</evidence>
<reference evidence="8 9" key="1">
    <citation type="submission" date="2018-12" db="EMBL/GenBank/DDBJ databases">
        <title>Genome sequence from the cellulolytic species, Caldicellulosiruptor changbaiensis.</title>
        <authorList>
            <person name="Blumer-Schuette S.E."/>
            <person name="Mendoza C."/>
        </authorList>
    </citation>
    <scope>NUCLEOTIDE SEQUENCE [LARGE SCALE GENOMIC DNA]</scope>
    <source>
        <strain evidence="8 9">CBS-Z</strain>
    </source>
</reference>
<dbReference type="InterPro" id="IPR026015">
    <property type="entry name" value="ATP_synth_OSCP/delta_N_sf"/>
</dbReference>
<keyword evidence="2 7" id="KW-0813">Transport</keyword>